<dbReference type="CDD" id="cd06261">
    <property type="entry name" value="TM_PBP2"/>
    <property type="match status" value="1"/>
</dbReference>
<dbReference type="PANTHER" id="PTHR43163">
    <property type="entry name" value="DIPEPTIDE TRANSPORT SYSTEM PERMEASE PROTEIN DPPB-RELATED"/>
    <property type="match status" value="1"/>
</dbReference>
<accession>A0A942I474</accession>
<comment type="subcellular location">
    <subcellularLocation>
        <location evidence="1 7">Cell membrane</location>
        <topology evidence="1 7">Multi-pass membrane protein</topology>
    </subcellularLocation>
</comment>
<feature type="domain" description="ABC transmembrane type-1" evidence="8">
    <location>
        <begin position="95"/>
        <end position="292"/>
    </location>
</feature>
<feature type="transmembrane region" description="Helical" evidence="7">
    <location>
        <begin position="104"/>
        <end position="123"/>
    </location>
</feature>
<name>A0A942I474_9HYPH</name>
<dbReference type="Pfam" id="PF19300">
    <property type="entry name" value="BPD_transp_1_N"/>
    <property type="match status" value="1"/>
</dbReference>
<keyword evidence="5 7" id="KW-1133">Transmembrane helix</keyword>
<comment type="similarity">
    <text evidence="7">Belongs to the binding-protein-dependent transport system permease family.</text>
</comment>
<dbReference type="InterPro" id="IPR035906">
    <property type="entry name" value="MetI-like_sf"/>
</dbReference>
<evidence type="ECO:0000313" key="10">
    <source>
        <dbReference type="Proteomes" id="UP000680348"/>
    </source>
</evidence>
<keyword evidence="2 7" id="KW-0813">Transport</keyword>
<dbReference type="SUPFAM" id="SSF161098">
    <property type="entry name" value="MetI-like"/>
    <property type="match status" value="1"/>
</dbReference>
<evidence type="ECO:0000256" key="7">
    <source>
        <dbReference type="RuleBase" id="RU363032"/>
    </source>
</evidence>
<evidence type="ECO:0000259" key="8">
    <source>
        <dbReference type="PROSITE" id="PS50928"/>
    </source>
</evidence>
<organism evidence="9 10">
    <name type="scientific">Pseudaminobacter soli</name>
    <name type="common">ex Zhang et al. 2022</name>
    <dbReference type="NCBI Taxonomy" id="2831468"/>
    <lineage>
        <taxon>Bacteria</taxon>
        <taxon>Pseudomonadati</taxon>
        <taxon>Pseudomonadota</taxon>
        <taxon>Alphaproteobacteria</taxon>
        <taxon>Hyphomicrobiales</taxon>
        <taxon>Phyllobacteriaceae</taxon>
        <taxon>Pseudaminobacter</taxon>
    </lineage>
</organism>
<evidence type="ECO:0000256" key="2">
    <source>
        <dbReference type="ARBA" id="ARBA00022448"/>
    </source>
</evidence>
<dbReference type="InterPro" id="IPR000515">
    <property type="entry name" value="MetI-like"/>
</dbReference>
<proteinExistence type="inferred from homology"/>
<dbReference type="PANTHER" id="PTHR43163:SF6">
    <property type="entry name" value="DIPEPTIDE TRANSPORT SYSTEM PERMEASE PROTEIN DPPB-RELATED"/>
    <property type="match status" value="1"/>
</dbReference>
<evidence type="ECO:0000256" key="1">
    <source>
        <dbReference type="ARBA" id="ARBA00004651"/>
    </source>
</evidence>
<feature type="transmembrane region" description="Helical" evidence="7">
    <location>
        <begin position="9"/>
        <end position="30"/>
    </location>
</feature>
<dbReference type="GO" id="GO:0055085">
    <property type="term" value="P:transmembrane transport"/>
    <property type="evidence" value="ECO:0007669"/>
    <property type="project" value="InterPro"/>
</dbReference>
<protein>
    <submittedName>
        <fullName evidence="9">ABC transporter permease</fullName>
    </submittedName>
</protein>
<dbReference type="Proteomes" id="UP000680348">
    <property type="component" value="Unassembled WGS sequence"/>
</dbReference>
<dbReference type="Pfam" id="PF00528">
    <property type="entry name" value="BPD_transp_1"/>
    <property type="match status" value="1"/>
</dbReference>
<dbReference type="GO" id="GO:0005886">
    <property type="term" value="C:plasma membrane"/>
    <property type="evidence" value="ECO:0007669"/>
    <property type="project" value="UniProtKB-SubCell"/>
</dbReference>
<evidence type="ECO:0000256" key="6">
    <source>
        <dbReference type="ARBA" id="ARBA00023136"/>
    </source>
</evidence>
<gene>
    <name evidence="9" type="ORF">KEU06_27945</name>
</gene>
<feature type="transmembrane region" description="Helical" evidence="7">
    <location>
        <begin position="144"/>
        <end position="161"/>
    </location>
</feature>
<dbReference type="AlphaFoldDB" id="A0A942I474"/>
<evidence type="ECO:0000256" key="4">
    <source>
        <dbReference type="ARBA" id="ARBA00022692"/>
    </source>
</evidence>
<evidence type="ECO:0000313" key="9">
    <source>
        <dbReference type="EMBL" id="MBS3652427.1"/>
    </source>
</evidence>
<reference evidence="9" key="1">
    <citation type="submission" date="2021-04" db="EMBL/GenBank/DDBJ databases">
        <title>Pseudaminobacter soli sp. nov., isolated from paddy soil contaminated by heavy metals.</title>
        <authorList>
            <person name="Zhang K."/>
        </authorList>
    </citation>
    <scope>NUCLEOTIDE SEQUENCE</scope>
    <source>
        <strain evidence="9">19-2017</strain>
    </source>
</reference>
<sequence length="308" mass="33388">MLPWLIRRVLMLVPVFLAVSVVIFSILHFLPGDPIDNLLKVGSPASARAKMEARYGLDRPLPVQYGIWLGKVLQGDLGTAIVARRPVAELIAQAMPHSLRLGGLALLFSSVVGVTLGIIAALWRDRWPDRAIMGGVLVGSTMPNFWLGLILMLVFSVWMGWFPVSGARGWNSLVLPVLTIGLGGTALVTRITRVAMIEAVRQDFVTLLHAKGLPPWRIELLHVLRHALIPVVTILALRIGWILGGAITVEVVFARPGLGTLLIKSLGQHDYPVVQACLLMLAMAVMLGTLLGDVVQAIMDPRVRAAMG</sequence>
<feature type="transmembrane region" description="Helical" evidence="7">
    <location>
        <begin position="273"/>
        <end position="295"/>
    </location>
</feature>
<evidence type="ECO:0000256" key="3">
    <source>
        <dbReference type="ARBA" id="ARBA00022475"/>
    </source>
</evidence>
<dbReference type="Gene3D" id="1.10.3720.10">
    <property type="entry name" value="MetI-like"/>
    <property type="match status" value="1"/>
</dbReference>
<keyword evidence="3" id="KW-1003">Cell membrane</keyword>
<feature type="transmembrane region" description="Helical" evidence="7">
    <location>
        <begin position="227"/>
        <end position="253"/>
    </location>
</feature>
<dbReference type="EMBL" id="JAGWCR010000025">
    <property type="protein sequence ID" value="MBS3652427.1"/>
    <property type="molecule type" value="Genomic_DNA"/>
</dbReference>
<evidence type="ECO:0000256" key="5">
    <source>
        <dbReference type="ARBA" id="ARBA00022989"/>
    </source>
</evidence>
<keyword evidence="10" id="KW-1185">Reference proteome</keyword>
<dbReference type="RefSeq" id="WP_188257979.1">
    <property type="nucleotide sequence ID" value="NZ_JABVCF010000025.1"/>
</dbReference>
<keyword evidence="6 7" id="KW-0472">Membrane</keyword>
<comment type="caution">
    <text evidence="9">The sequence shown here is derived from an EMBL/GenBank/DDBJ whole genome shotgun (WGS) entry which is preliminary data.</text>
</comment>
<feature type="transmembrane region" description="Helical" evidence="7">
    <location>
        <begin position="173"/>
        <end position="192"/>
    </location>
</feature>
<keyword evidence="4 7" id="KW-0812">Transmembrane</keyword>
<dbReference type="InterPro" id="IPR045621">
    <property type="entry name" value="BPD_transp_1_N"/>
</dbReference>
<dbReference type="PROSITE" id="PS50928">
    <property type="entry name" value="ABC_TM1"/>
    <property type="match status" value="1"/>
</dbReference>